<name>A0A8H9CAH3_9HYPH</name>
<dbReference type="Proteomes" id="UP000663508">
    <property type="component" value="Plasmid pVL1_2"/>
</dbReference>
<gene>
    <name evidence="1" type="ORF">mvi_62720</name>
</gene>
<dbReference type="AlphaFoldDB" id="A0A8H9CAH3"/>
<reference evidence="1" key="1">
    <citation type="submission" date="2020-11" db="EMBL/GenBank/DDBJ databases">
        <title>Complete genome sequence of a novel pathogenic Methylobacterium strain isolated from rice in Vietnam.</title>
        <authorList>
            <person name="Lai K."/>
            <person name="Okazaki S."/>
            <person name="Higashi K."/>
            <person name="Mori H."/>
            <person name="Toyoda A."/>
            <person name="Kurokawa K."/>
        </authorList>
    </citation>
    <scope>NUCLEOTIDE SEQUENCE</scope>
    <source>
        <strain evidence="1">VL1</strain>
        <plasmid evidence="1">pVL1_2</plasmid>
    </source>
</reference>
<geneLocation type="plasmid" evidence="1 2">
    <name>pVL1_2</name>
</geneLocation>
<evidence type="ECO:0000313" key="2">
    <source>
        <dbReference type="Proteomes" id="UP000663508"/>
    </source>
</evidence>
<keyword evidence="1" id="KW-0614">Plasmid</keyword>
<organism evidence="1 2">
    <name type="scientific">Methylobacterium indicum</name>
    <dbReference type="NCBI Taxonomy" id="1775910"/>
    <lineage>
        <taxon>Bacteria</taxon>
        <taxon>Pseudomonadati</taxon>
        <taxon>Pseudomonadota</taxon>
        <taxon>Alphaproteobacteria</taxon>
        <taxon>Hyphomicrobiales</taxon>
        <taxon>Methylobacteriaceae</taxon>
        <taxon>Methylobacterium</taxon>
    </lineage>
</organism>
<dbReference type="KEGG" id="mind:mvi_62720"/>
<proteinExistence type="predicted"/>
<accession>A0A8H9CAH3</accession>
<protein>
    <submittedName>
        <fullName evidence="1">Uncharacterized protein</fullName>
    </submittedName>
</protein>
<dbReference type="EMBL" id="AP024147">
    <property type="protein sequence ID" value="BCM87811.1"/>
    <property type="molecule type" value="Genomic_DNA"/>
</dbReference>
<evidence type="ECO:0000313" key="1">
    <source>
        <dbReference type="EMBL" id="BCM87811.1"/>
    </source>
</evidence>
<sequence length="88" mass="9982">MPVEIYKRTRRKEVKTSRIERSTGYNRVIGPRKAYLDDQGDLVIGLEGSTGDRVRIAREQARAFVDALHVICHDCPDITDAEMPRIVG</sequence>
<dbReference type="RefSeq" id="WP_207184001.1">
    <property type="nucleotide sequence ID" value="NZ_AP024147.1"/>
</dbReference>